<reference evidence="1" key="1">
    <citation type="submission" date="2022-08" db="EMBL/GenBank/DDBJ databases">
        <title>Genome Sequence of Fusarium decemcellulare.</title>
        <authorList>
            <person name="Buettner E."/>
        </authorList>
    </citation>
    <scope>NUCLEOTIDE SEQUENCE</scope>
    <source>
        <strain evidence="1">Babe19</strain>
    </source>
</reference>
<dbReference type="Proteomes" id="UP001148629">
    <property type="component" value="Unassembled WGS sequence"/>
</dbReference>
<evidence type="ECO:0000313" key="2">
    <source>
        <dbReference type="Proteomes" id="UP001148629"/>
    </source>
</evidence>
<sequence>MPSTLPAETNGAALRTNANGSLVLVKGLGGKIEDDERAVLALRNLIFDICQQNGGGHGGSAIGMAAIGVALWKYVMRYNPSNPSWFDRDRFVLSNDQGLRKR</sequence>
<proteinExistence type="predicted"/>
<gene>
    <name evidence="1" type="ORF">NM208_g16056</name>
</gene>
<keyword evidence="2" id="KW-1185">Reference proteome</keyword>
<organism evidence="1 2">
    <name type="scientific">Fusarium decemcellulare</name>
    <dbReference type="NCBI Taxonomy" id="57161"/>
    <lineage>
        <taxon>Eukaryota</taxon>
        <taxon>Fungi</taxon>
        <taxon>Dikarya</taxon>
        <taxon>Ascomycota</taxon>
        <taxon>Pezizomycotina</taxon>
        <taxon>Sordariomycetes</taxon>
        <taxon>Hypocreomycetidae</taxon>
        <taxon>Hypocreales</taxon>
        <taxon>Nectriaceae</taxon>
        <taxon>Fusarium</taxon>
        <taxon>Fusarium decemcellulare species complex</taxon>
    </lineage>
</organism>
<protein>
    <submittedName>
        <fullName evidence="1">Uncharacterized protein</fullName>
    </submittedName>
</protein>
<name>A0ACC1RFH4_9HYPO</name>
<accession>A0ACC1RFH4</accession>
<evidence type="ECO:0000313" key="1">
    <source>
        <dbReference type="EMBL" id="KAJ3506591.1"/>
    </source>
</evidence>
<comment type="caution">
    <text evidence="1">The sequence shown here is derived from an EMBL/GenBank/DDBJ whole genome shotgun (WGS) entry which is preliminary data.</text>
</comment>
<dbReference type="EMBL" id="JANRMS010004708">
    <property type="protein sequence ID" value="KAJ3506591.1"/>
    <property type="molecule type" value="Genomic_DNA"/>
</dbReference>